<dbReference type="EMBL" id="CM047945">
    <property type="protein sequence ID" value="KAI9898245.1"/>
    <property type="molecule type" value="Genomic_DNA"/>
</dbReference>
<gene>
    <name evidence="1" type="ORF">N3K66_006605</name>
</gene>
<evidence type="ECO:0000313" key="2">
    <source>
        <dbReference type="Proteomes" id="UP001163324"/>
    </source>
</evidence>
<reference evidence="1" key="1">
    <citation type="submission" date="2022-10" db="EMBL/GenBank/DDBJ databases">
        <title>Complete Genome of Trichothecium roseum strain YXFP-22015, a Plant Pathogen Isolated from Citrus.</title>
        <authorList>
            <person name="Wang Y."/>
            <person name="Zhu L."/>
        </authorList>
    </citation>
    <scope>NUCLEOTIDE SEQUENCE</scope>
    <source>
        <strain evidence="1">YXFP-22015</strain>
    </source>
</reference>
<proteinExistence type="predicted"/>
<dbReference type="Proteomes" id="UP001163324">
    <property type="component" value="Chromosome 6"/>
</dbReference>
<protein>
    <submittedName>
        <fullName evidence="1">Uncharacterized protein</fullName>
    </submittedName>
</protein>
<comment type="caution">
    <text evidence="1">The sequence shown here is derived from an EMBL/GenBank/DDBJ whole genome shotgun (WGS) entry which is preliminary data.</text>
</comment>
<name>A0ACC0UXL8_9HYPO</name>
<organism evidence="1 2">
    <name type="scientific">Trichothecium roseum</name>
    <dbReference type="NCBI Taxonomy" id="47278"/>
    <lineage>
        <taxon>Eukaryota</taxon>
        <taxon>Fungi</taxon>
        <taxon>Dikarya</taxon>
        <taxon>Ascomycota</taxon>
        <taxon>Pezizomycotina</taxon>
        <taxon>Sordariomycetes</taxon>
        <taxon>Hypocreomycetidae</taxon>
        <taxon>Hypocreales</taxon>
        <taxon>Hypocreales incertae sedis</taxon>
        <taxon>Trichothecium</taxon>
    </lineage>
</organism>
<accession>A0ACC0UXL8</accession>
<sequence length="356" mass="39240">MDDTSKQLRRHNDPLGQHESNPRYTSQPNRSVPGSASDRFRPPPINTSPQTPRSIGSTGAYSGYYQDPATGFSSTPMSSSTMAAYGSEYGQVARQQGQGFGNYSATGLVYNVPPGSAQTPTYDGQQFGSRQSTAMQILGQDVTSTYFGEATNPPSSSLQQATSGTPGSVYQQTQTLNYSGNIMQQNAPNADVSMNEEPEAPEGGMEEKWLNYQRQLGTVFQDIRSGSLESASETLLSISRWLLSQVTELGLTVDDASLHGQRIKLWDDFNHGWLALGQKQLEMMQADTQPPRSAKLLPKKTLEKLGDELVQFCDDLERHGLVDYQYGVWEERIIEVLGECLDLYESNERTDMGSSR</sequence>
<keyword evidence="2" id="KW-1185">Reference proteome</keyword>
<evidence type="ECO:0000313" key="1">
    <source>
        <dbReference type="EMBL" id="KAI9898245.1"/>
    </source>
</evidence>